<dbReference type="PRINTS" id="PR00834">
    <property type="entry name" value="PROTEASES2C"/>
</dbReference>
<dbReference type="Gene3D" id="2.40.10.10">
    <property type="entry name" value="Trypsin-like serine proteases"/>
    <property type="match status" value="2"/>
</dbReference>
<keyword evidence="2 7" id="KW-0645">Protease</keyword>
<accession>A0A369AXA0</accession>
<dbReference type="Pfam" id="PF13365">
    <property type="entry name" value="Trypsin_2"/>
    <property type="match status" value="1"/>
</dbReference>
<dbReference type="InterPro" id="IPR051201">
    <property type="entry name" value="Chloro_Bact_Ser_Proteases"/>
</dbReference>
<dbReference type="GO" id="GO:0006508">
    <property type="term" value="P:proteolysis"/>
    <property type="evidence" value="ECO:0007669"/>
    <property type="project" value="UniProtKB-KW"/>
</dbReference>
<dbReference type="SUPFAM" id="SSF50156">
    <property type="entry name" value="PDZ domain-like"/>
    <property type="match status" value="1"/>
</dbReference>
<evidence type="ECO:0000256" key="2">
    <source>
        <dbReference type="ARBA" id="ARBA00022670"/>
    </source>
</evidence>
<feature type="compositionally biased region" description="Basic and acidic residues" evidence="4">
    <location>
        <begin position="27"/>
        <end position="40"/>
    </location>
</feature>
<evidence type="ECO:0000256" key="3">
    <source>
        <dbReference type="ARBA" id="ARBA00022801"/>
    </source>
</evidence>
<dbReference type="SMART" id="SM00228">
    <property type="entry name" value="PDZ"/>
    <property type="match status" value="1"/>
</dbReference>
<dbReference type="CDD" id="cd06779">
    <property type="entry name" value="cpPDZ_Deg_HtrA-like"/>
    <property type="match status" value="1"/>
</dbReference>
<evidence type="ECO:0000256" key="1">
    <source>
        <dbReference type="ARBA" id="ARBA00010541"/>
    </source>
</evidence>
<dbReference type="InterPro" id="IPR043504">
    <property type="entry name" value="Peptidase_S1_PA_chymotrypsin"/>
</dbReference>
<keyword evidence="5" id="KW-0472">Membrane</keyword>
<feature type="domain" description="PDZ" evidence="6">
    <location>
        <begin position="402"/>
        <end position="511"/>
    </location>
</feature>
<dbReference type="InterPro" id="IPR001478">
    <property type="entry name" value="PDZ"/>
</dbReference>
<sequence>MDKFGAEGTDNINNDIIYQGSGAEDIGMDKEDTGSARNDMDYIADNNVPQPVAEESIQLDGEAGDDLSGLEESVYEAGNKQEAIESCESYNDNENSTGEVNFIMPHVQVEEEASKDDSKRTPAFYTERYKKTSSQKGVGVMQLILVALMSSILGGVVVGAMFMFISPGLQPIVKEYFGQTSREPAMASANGDTYKKIEIEKTDSAATAIAEKVSPSIVGIRVVGVGRDIFGFNTLQGTSEGSGIIIKSDGYIMTNNHVIANALESGSNVQTRGSKIEVILPDRKDKPYTARVIGRDQRTDLAVLKIDAENLPAAELGDSDNIKVGEMAIAIGNPGGLEFMGSVTGGIISGINRSITDDSSDELKLIQTDASINPGNSGGALVNSSGQVIGVNSVKIATQGFEGLGFAIPINKAKEVTDNLIEYKYVKGRPYLGIWSNPDYDEAAAKQYNLPVGVLVDKVEPLSGSYDAGIQRGDIITKFGSREIKNLDQLNEEKNKYKPGDKVTMSIYRKGETINIDVVLSEQKN</sequence>
<gene>
    <name evidence="7" type="ORF">DFR58_11925</name>
</gene>
<dbReference type="OrthoDB" id="9758917at2"/>
<dbReference type="EMBL" id="QPJT01000019">
    <property type="protein sequence ID" value="RCX12968.1"/>
    <property type="molecule type" value="Genomic_DNA"/>
</dbReference>
<dbReference type="InterPro" id="IPR009003">
    <property type="entry name" value="Peptidase_S1_PA"/>
</dbReference>
<keyword evidence="5" id="KW-1133">Transmembrane helix</keyword>
<organism evidence="7 8">
    <name type="scientific">Anaerobacterium chartisolvens</name>
    <dbReference type="NCBI Taxonomy" id="1297424"/>
    <lineage>
        <taxon>Bacteria</taxon>
        <taxon>Bacillati</taxon>
        <taxon>Bacillota</taxon>
        <taxon>Clostridia</taxon>
        <taxon>Eubacteriales</taxon>
        <taxon>Oscillospiraceae</taxon>
        <taxon>Anaerobacterium</taxon>
    </lineage>
</organism>
<dbReference type="SUPFAM" id="SSF50494">
    <property type="entry name" value="Trypsin-like serine proteases"/>
    <property type="match status" value="1"/>
</dbReference>
<dbReference type="RefSeq" id="WP_114298721.1">
    <property type="nucleotide sequence ID" value="NZ_QPJT01000019.1"/>
</dbReference>
<evidence type="ECO:0000313" key="8">
    <source>
        <dbReference type="Proteomes" id="UP000253034"/>
    </source>
</evidence>
<dbReference type="GO" id="GO:0004252">
    <property type="term" value="F:serine-type endopeptidase activity"/>
    <property type="evidence" value="ECO:0007669"/>
    <property type="project" value="InterPro"/>
</dbReference>
<protein>
    <submittedName>
        <fullName evidence="7">Serine protease Do</fullName>
    </submittedName>
</protein>
<comment type="similarity">
    <text evidence="1">Belongs to the peptidase S1C family.</text>
</comment>
<dbReference type="AlphaFoldDB" id="A0A369AXA0"/>
<keyword evidence="8" id="KW-1185">Reference proteome</keyword>
<dbReference type="Gene3D" id="2.30.42.10">
    <property type="match status" value="1"/>
</dbReference>
<keyword evidence="3" id="KW-0378">Hydrolase</keyword>
<evidence type="ECO:0000256" key="5">
    <source>
        <dbReference type="SAM" id="Phobius"/>
    </source>
</evidence>
<feature type="transmembrane region" description="Helical" evidence="5">
    <location>
        <begin position="138"/>
        <end position="165"/>
    </location>
</feature>
<evidence type="ECO:0000259" key="6">
    <source>
        <dbReference type="SMART" id="SM00228"/>
    </source>
</evidence>
<proteinExistence type="inferred from homology"/>
<dbReference type="InterPro" id="IPR036034">
    <property type="entry name" value="PDZ_sf"/>
</dbReference>
<name>A0A369AXA0_9FIRM</name>
<feature type="region of interest" description="Disordered" evidence="4">
    <location>
        <begin position="23"/>
        <end position="43"/>
    </location>
</feature>
<reference evidence="7 8" key="1">
    <citation type="submission" date="2018-07" db="EMBL/GenBank/DDBJ databases">
        <title>Genomic Encyclopedia of Type Strains, Phase IV (KMG-IV): sequencing the most valuable type-strain genomes for metagenomic binning, comparative biology and taxonomic classification.</title>
        <authorList>
            <person name="Goeker M."/>
        </authorList>
    </citation>
    <scope>NUCLEOTIDE SEQUENCE [LARGE SCALE GENOMIC DNA]</scope>
    <source>
        <strain evidence="7 8">DSM 27016</strain>
    </source>
</reference>
<dbReference type="Proteomes" id="UP000253034">
    <property type="component" value="Unassembled WGS sequence"/>
</dbReference>
<evidence type="ECO:0000256" key="4">
    <source>
        <dbReference type="SAM" id="MobiDB-lite"/>
    </source>
</evidence>
<dbReference type="PANTHER" id="PTHR43343">
    <property type="entry name" value="PEPTIDASE S12"/>
    <property type="match status" value="1"/>
</dbReference>
<comment type="caution">
    <text evidence="7">The sequence shown here is derived from an EMBL/GenBank/DDBJ whole genome shotgun (WGS) entry which is preliminary data.</text>
</comment>
<dbReference type="Pfam" id="PF13180">
    <property type="entry name" value="PDZ_2"/>
    <property type="match status" value="1"/>
</dbReference>
<dbReference type="PANTHER" id="PTHR43343:SF3">
    <property type="entry name" value="PROTEASE DO-LIKE 8, CHLOROPLASTIC"/>
    <property type="match status" value="1"/>
</dbReference>
<evidence type="ECO:0000313" key="7">
    <source>
        <dbReference type="EMBL" id="RCX12968.1"/>
    </source>
</evidence>
<dbReference type="InterPro" id="IPR001940">
    <property type="entry name" value="Peptidase_S1C"/>
</dbReference>
<keyword evidence="5" id="KW-0812">Transmembrane</keyword>